<evidence type="ECO:0000313" key="1">
    <source>
        <dbReference type="EMBL" id="QEG33808.1"/>
    </source>
</evidence>
<dbReference type="Proteomes" id="UP000323917">
    <property type="component" value="Chromosome"/>
</dbReference>
<dbReference type="OrthoDB" id="275328at2"/>
<gene>
    <name evidence="1" type="ORF">Pr1d_10780</name>
</gene>
<protein>
    <recommendedName>
        <fullName evidence="3">Poly(3-hydroxyalkanoate) polymerase subunit PhaE</fullName>
    </recommendedName>
</protein>
<dbReference type="AlphaFoldDB" id="A0A5B9Q451"/>
<reference evidence="1 2" key="1">
    <citation type="submission" date="2019-08" db="EMBL/GenBank/DDBJ databases">
        <title>Deep-cultivation of Planctomycetes and their phenomic and genomic characterization uncovers novel biology.</title>
        <authorList>
            <person name="Wiegand S."/>
            <person name="Jogler M."/>
            <person name="Boedeker C."/>
            <person name="Pinto D."/>
            <person name="Vollmers J."/>
            <person name="Rivas-Marin E."/>
            <person name="Kohn T."/>
            <person name="Peeters S.H."/>
            <person name="Heuer A."/>
            <person name="Rast P."/>
            <person name="Oberbeckmann S."/>
            <person name="Bunk B."/>
            <person name="Jeske O."/>
            <person name="Meyerdierks A."/>
            <person name="Storesund J.E."/>
            <person name="Kallscheuer N."/>
            <person name="Luecker S."/>
            <person name="Lage O.M."/>
            <person name="Pohl T."/>
            <person name="Merkel B.J."/>
            <person name="Hornburger P."/>
            <person name="Mueller R.-W."/>
            <person name="Bruemmer F."/>
            <person name="Labrenz M."/>
            <person name="Spormann A.M."/>
            <person name="Op den Camp H."/>
            <person name="Overmann J."/>
            <person name="Amann R."/>
            <person name="Jetten M.S.M."/>
            <person name="Mascher T."/>
            <person name="Medema M.H."/>
            <person name="Devos D.P."/>
            <person name="Kaster A.-K."/>
            <person name="Ovreas L."/>
            <person name="Rohde M."/>
            <person name="Galperin M.Y."/>
            <person name="Jogler C."/>
        </authorList>
    </citation>
    <scope>NUCLEOTIDE SEQUENCE [LARGE SCALE GENOMIC DNA]</scope>
    <source>
        <strain evidence="1 2">Pr1d</strain>
    </source>
</reference>
<evidence type="ECO:0008006" key="3">
    <source>
        <dbReference type="Google" id="ProtNLM"/>
    </source>
</evidence>
<sequence length="116" mass="13278">MSEKPEIPNIFDPFGMMKQMRDTGMENWAKSMTDFVNSDTFTAAQAETLNAWLATSTPFRKLLEDTLSKSMQALHLPSTDDLARLADRLTNIEMRLDDMDAKLDQCLKPQHQEHSE</sequence>
<dbReference type="RefSeq" id="WP_148072531.1">
    <property type="nucleotide sequence ID" value="NZ_CP042913.1"/>
</dbReference>
<dbReference type="EMBL" id="CP042913">
    <property type="protein sequence ID" value="QEG33808.1"/>
    <property type="molecule type" value="Genomic_DNA"/>
</dbReference>
<proteinExistence type="predicted"/>
<dbReference type="KEGG" id="bgok:Pr1d_10780"/>
<name>A0A5B9Q451_9BACT</name>
<keyword evidence="2" id="KW-1185">Reference proteome</keyword>
<accession>A0A5B9Q451</accession>
<organism evidence="1 2">
    <name type="scientific">Bythopirellula goksoeyrii</name>
    <dbReference type="NCBI Taxonomy" id="1400387"/>
    <lineage>
        <taxon>Bacteria</taxon>
        <taxon>Pseudomonadati</taxon>
        <taxon>Planctomycetota</taxon>
        <taxon>Planctomycetia</taxon>
        <taxon>Pirellulales</taxon>
        <taxon>Lacipirellulaceae</taxon>
        <taxon>Bythopirellula</taxon>
    </lineage>
</organism>
<evidence type="ECO:0000313" key="2">
    <source>
        <dbReference type="Proteomes" id="UP000323917"/>
    </source>
</evidence>